<dbReference type="InterPro" id="IPR002898">
    <property type="entry name" value="MotA_ExbB_proton_chnl"/>
</dbReference>
<evidence type="ECO:0000256" key="6">
    <source>
        <dbReference type="RuleBase" id="RU004057"/>
    </source>
</evidence>
<dbReference type="InterPro" id="IPR050790">
    <property type="entry name" value="ExbB/TolQ_transport"/>
</dbReference>
<feature type="chain" id="PRO_5047207296" evidence="8">
    <location>
        <begin position="18"/>
        <end position="235"/>
    </location>
</feature>
<proteinExistence type="inferred from homology"/>
<dbReference type="PANTHER" id="PTHR30625">
    <property type="entry name" value="PROTEIN TOLQ"/>
    <property type="match status" value="1"/>
</dbReference>
<dbReference type="Proteomes" id="UP001501294">
    <property type="component" value="Unassembled WGS sequence"/>
</dbReference>
<organism evidence="10 11">
    <name type="scientific">Kangiella taiwanensis</name>
    <dbReference type="NCBI Taxonomy" id="1079179"/>
    <lineage>
        <taxon>Bacteria</taxon>
        <taxon>Pseudomonadati</taxon>
        <taxon>Pseudomonadota</taxon>
        <taxon>Gammaproteobacteria</taxon>
        <taxon>Kangiellales</taxon>
        <taxon>Kangiellaceae</taxon>
        <taxon>Kangiella</taxon>
    </lineage>
</organism>
<evidence type="ECO:0000256" key="3">
    <source>
        <dbReference type="ARBA" id="ARBA00022692"/>
    </source>
</evidence>
<gene>
    <name evidence="10" type="ORF">GCM10023150_22090</name>
</gene>
<dbReference type="Pfam" id="PF01618">
    <property type="entry name" value="MotA_ExbB"/>
    <property type="match status" value="1"/>
</dbReference>
<comment type="subcellular location">
    <subcellularLocation>
        <location evidence="1">Cell membrane</location>
        <topology evidence="1">Multi-pass membrane protein</topology>
    </subcellularLocation>
    <subcellularLocation>
        <location evidence="6">Membrane</location>
        <topology evidence="6">Multi-pass membrane protein</topology>
    </subcellularLocation>
</comment>
<sequence>MGLMVISSALFSSAILATATTTSSGTLFDLFKAGGWTMVPIAICSLIAMGIIVERIWALKRERILPKHLVAQVWTWIKNGQFDKSKMRDLKNSSELGEVLTAGLLNHQYGRESMKASINEAGRAVVVRLERYLNTLGSIALVAPLLGLLGTVIGMIKVFTVMRVEGVGNADALAGGISEALITTAAGMAVAIPTLVLHRHFIRRVEELVTDMEQEALKMVDVLHGEREIFTSSQD</sequence>
<keyword evidence="6" id="KW-0813">Transport</keyword>
<feature type="transmembrane region" description="Helical" evidence="7">
    <location>
        <begin position="132"/>
        <end position="156"/>
    </location>
</feature>
<keyword evidence="4 7" id="KW-1133">Transmembrane helix</keyword>
<name>A0ABP8I8I4_9GAMM</name>
<reference evidence="11" key="1">
    <citation type="journal article" date="2019" name="Int. J. Syst. Evol. Microbiol.">
        <title>The Global Catalogue of Microorganisms (GCM) 10K type strain sequencing project: providing services to taxonomists for standard genome sequencing and annotation.</title>
        <authorList>
            <consortium name="The Broad Institute Genomics Platform"/>
            <consortium name="The Broad Institute Genome Sequencing Center for Infectious Disease"/>
            <person name="Wu L."/>
            <person name="Ma J."/>
        </authorList>
    </citation>
    <scope>NUCLEOTIDE SEQUENCE [LARGE SCALE GENOMIC DNA]</scope>
    <source>
        <strain evidence="11">JCM 17727</strain>
    </source>
</reference>
<evidence type="ECO:0000256" key="7">
    <source>
        <dbReference type="SAM" id="Phobius"/>
    </source>
</evidence>
<evidence type="ECO:0000259" key="9">
    <source>
        <dbReference type="Pfam" id="PF01618"/>
    </source>
</evidence>
<evidence type="ECO:0000256" key="4">
    <source>
        <dbReference type="ARBA" id="ARBA00022989"/>
    </source>
</evidence>
<feature type="signal peptide" evidence="8">
    <location>
        <begin position="1"/>
        <end position="17"/>
    </location>
</feature>
<evidence type="ECO:0000313" key="11">
    <source>
        <dbReference type="Proteomes" id="UP001501294"/>
    </source>
</evidence>
<keyword evidence="3 7" id="KW-0812">Transmembrane</keyword>
<feature type="transmembrane region" description="Helical" evidence="7">
    <location>
        <begin position="34"/>
        <end position="53"/>
    </location>
</feature>
<keyword evidence="8" id="KW-0732">Signal</keyword>
<accession>A0ABP8I8I4</accession>
<evidence type="ECO:0000256" key="8">
    <source>
        <dbReference type="SAM" id="SignalP"/>
    </source>
</evidence>
<keyword evidence="5 7" id="KW-0472">Membrane</keyword>
<feature type="domain" description="MotA/TolQ/ExbB proton channel" evidence="9">
    <location>
        <begin position="95"/>
        <end position="213"/>
    </location>
</feature>
<dbReference type="PANTHER" id="PTHR30625:SF11">
    <property type="entry name" value="MOTA_TOLQ_EXBB PROTON CHANNEL DOMAIN-CONTAINING PROTEIN"/>
    <property type="match status" value="1"/>
</dbReference>
<dbReference type="EMBL" id="BAABFU010000003">
    <property type="protein sequence ID" value="GAA4353455.1"/>
    <property type="molecule type" value="Genomic_DNA"/>
</dbReference>
<protein>
    <submittedName>
        <fullName evidence="10">MotA/TolQ/ExbB proton channel family protein</fullName>
    </submittedName>
</protein>
<feature type="transmembrane region" description="Helical" evidence="7">
    <location>
        <begin position="176"/>
        <end position="197"/>
    </location>
</feature>
<comment type="caution">
    <text evidence="10">The sequence shown here is derived from an EMBL/GenBank/DDBJ whole genome shotgun (WGS) entry which is preliminary data.</text>
</comment>
<keyword evidence="2" id="KW-1003">Cell membrane</keyword>
<comment type="similarity">
    <text evidence="6">Belongs to the exbB/tolQ family.</text>
</comment>
<keyword evidence="6" id="KW-0653">Protein transport</keyword>
<keyword evidence="11" id="KW-1185">Reference proteome</keyword>
<evidence type="ECO:0000256" key="1">
    <source>
        <dbReference type="ARBA" id="ARBA00004651"/>
    </source>
</evidence>
<evidence type="ECO:0000313" key="10">
    <source>
        <dbReference type="EMBL" id="GAA4353455.1"/>
    </source>
</evidence>
<evidence type="ECO:0000256" key="5">
    <source>
        <dbReference type="ARBA" id="ARBA00023136"/>
    </source>
</evidence>
<evidence type="ECO:0000256" key="2">
    <source>
        <dbReference type="ARBA" id="ARBA00022475"/>
    </source>
</evidence>